<dbReference type="SUPFAM" id="SSF48452">
    <property type="entry name" value="TPR-like"/>
    <property type="match status" value="2"/>
</dbReference>
<feature type="compositionally biased region" description="Basic and acidic residues" evidence="11">
    <location>
        <begin position="660"/>
        <end position="670"/>
    </location>
</feature>
<organism evidence="13 14">
    <name type="scientific">Hymenobacter ruricola</name>
    <dbReference type="NCBI Taxonomy" id="2791023"/>
    <lineage>
        <taxon>Bacteria</taxon>
        <taxon>Pseudomonadati</taxon>
        <taxon>Bacteroidota</taxon>
        <taxon>Cytophagia</taxon>
        <taxon>Cytophagales</taxon>
        <taxon>Hymenobacteraceae</taxon>
        <taxon>Hymenobacter</taxon>
    </lineage>
</organism>
<dbReference type="SMART" id="SM00028">
    <property type="entry name" value="TPR"/>
    <property type="match status" value="7"/>
</dbReference>
<dbReference type="Pfam" id="PF13424">
    <property type="entry name" value="TPR_12"/>
    <property type="match status" value="2"/>
</dbReference>
<feature type="domain" description="Histidine kinase" evidence="12">
    <location>
        <begin position="498"/>
        <end position="717"/>
    </location>
</feature>
<dbReference type="PRINTS" id="PR00344">
    <property type="entry name" value="BCTRLSENSOR"/>
</dbReference>
<keyword evidence="8" id="KW-0902">Two-component regulatory system</keyword>
<dbReference type="Gene3D" id="1.25.40.10">
    <property type="entry name" value="Tetratricopeptide repeat domain"/>
    <property type="match status" value="3"/>
</dbReference>
<dbReference type="InterPro" id="IPR036890">
    <property type="entry name" value="HATPase_C_sf"/>
</dbReference>
<gene>
    <name evidence="13" type="ORF">I2H31_15060</name>
</gene>
<dbReference type="CDD" id="cd00082">
    <property type="entry name" value="HisKA"/>
    <property type="match status" value="1"/>
</dbReference>
<evidence type="ECO:0000256" key="10">
    <source>
        <dbReference type="SAM" id="Coils"/>
    </source>
</evidence>
<dbReference type="InterPro" id="IPR036097">
    <property type="entry name" value="HisK_dim/P_sf"/>
</dbReference>
<evidence type="ECO:0000256" key="8">
    <source>
        <dbReference type="ARBA" id="ARBA00023012"/>
    </source>
</evidence>
<evidence type="ECO:0000256" key="1">
    <source>
        <dbReference type="ARBA" id="ARBA00000085"/>
    </source>
</evidence>
<comment type="caution">
    <text evidence="13">The sequence shown here is derived from an EMBL/GenBank/DDBJ whole genome shotgun (WGS) entry which is preliminary data.</text>
</comment>
<feature type="repeat" description="TPR" evidence="9">
    <location>
        <begin position="208"/>
        <end position="241"/>
    </location>
</feature>
<reference evidence="13 14" key="1">
    <citation type="submission" date="2020-11" db="EMBL/GenBank/DDBJ databases">
        <authorList>
            <person name="Kim M.K."/>
        </authorList>
    </citation>
    <scope>NUCLEOTIDE SEQUENCE [LARGE SCALE GENOMIC DNA]</scope>
    <source>
        <strain evidence="13 14">BT662</strain>
    </source>
</reference>
<dbReference type="EMBL" id="JADQDM010000007">
    <property type="protein sequence ID" value="MBF9222422.1"/>
    <property type="molecule type" value="Genomic_DNA"/>
</dbReference>
<keyword evidence="5" id="KW-0547">Nucleotide-binding</keyword>
<dbReference type="InterPro" id="IPR019734">
    <property type="entry name" value="TPR_rpt"/>
</dbReference>
<dbReference type="Proteomes" id="UP000618931">
    <property type="component" value="Unassembled WGS sequence"/>
</dbReference>
<keyword evidence="6" id="KW-0418">Kinase</keyword>
<evidence type="ECO:0000256" key="5">
    <source>
        <dbReference type="ARBA" id="ARBA00022741"/>
    </source>
</evidence>
<evidence type="ECO:0000256" key="9">
    <source>
        <dbReference type="PROSITE-ProRule" id="PRU00339"/>
    </source>
</evidence>
<dbReference type="SUPFAM" id="SSF47384">
    <property type="entry name" value="Homodimeric domain of signal transducing histidine kinase"/>
    <property type="match status" value="1"/>
</dbReference>
<dbReference type="EC" id="2.7.13.3" evidence="2"/>
<dbReference type="SMART" id="SM00388">
    <property type="entry name" value="HisKA"/>
    <property type="match status" value="1"/>
</dbReference>
<evidence type="ECO:0000256" key="6">
    <source>
        <dbReference type="ARBA" id="ARBA00022777"/>
    </source>
</evidence>
<protein>
    <recommendedName>
        <fullName evidence="2">histidine kinase</fullName>
        <ecNumber evidence="2">2.7.13.3</ecNumber>
    </recommendedName>
</protein>
<keyword evidence="14" id="KW-1185">Reference proteome</keyword>
<keyword evidence="3" id="KW-0597">Phosphoprotein</keyword>
<dbReference type="PROSITE" id="PS50005">
    <property type="entry name" value="TPR"/>
    <property type="match status" value="3"/>
</dbReference>
<dbReference type="RefSeq" id="WP_196293864.1">
    <property type="nucleotide sequence ID" value="NZ_JADQDM010000007.1"/>
</dbReference>
<dbReference type="SMART" id="SM00387">
    <property type="entry name" value="HATPase_c"/>
    <property type="match status" value="1"/>
</dbReference>
<dbReference type="Pfam" id="PF02518">
    <property type="entry name" value="HATPase_c"/>
    <property type="match status" value="1"/>
</dbReference>
<evidence type="ECO:0000256" key="7">
    <source>
        <dbReference type="ARBA" id="ARBA00022840"/>
    </source>
</evidence>
<evidence type="ECO:0000313" key="13">
    <source>
        <dbReference type="EMBL" id="MBF9222422.1"/>
    </source>
</evidence>
<dbReference type="InterPro" id="IPR005467">
    <property type="entry name" value="His_kinase_dom"/>
</dbReference>
<dbReference type="Gene3D" id="3.30.565.10">
    <property type="entry name" value="Histidine kinase-like ATPase, C-terminal domain"/>
    <property type="match status" value="1"/>
</dbReference>
<dbReference type="PANTHER" id="PTHR42878">
    <property type="entry name" value="TWO-COMPONENT HISTIDINE KINASE"/>
    <property type="match status" value="1"/>
</dbReference>
<keyword evidence="4" id="KW-0808">Transferase</keyword>
<keyword evidence="9" id="KW-0802">TPR repeat</keyword>
<dbReference type="InterPro" id="IPR003594">
    <property type="entry name" value="HATPase_dom"/>
</dbReference>
<dbReference type="InterPro" id="IPR011990">
    <property type="entry name" value="TPR-like_helical_dom_sf"/>
</dbReference>
<name>A0ABS0I791_9BACT</name>
<dbReference type="PROSITE" id="PS50109">
    <property type="entry name" value="HIS_KIN"/>
    <property type="match status" value="1"/>
</dbReference>
<feature type="coiled-coil region" evidence="10">
    <location>
        <begin position="423"/>
        <end position="491"/>
    </location>
</feature>
<accession>A0ABS0I791</accession>
<evidence type="ECO:0000256" key="2">
    <source>
        <dbReference type="ARBA" id="ARBA00012438"/>
    </source>
</evidence>
<keyword evidence="7" id="KW-0067">ATP-binding</keyword>
<evidence type="ECO:0000256" key="11">
    <source>
        <dbReference type="SAM" id="MobiDB-lite"/>
    </source>
</evidence>
<dbReference type="Pfam" id="PF00512">
    <property type="entry name" value="HisKA"/>
    <property type="match status" value="1"/>
</dbReference>
<evidence type="ECO:0000256" key="4">
    <source>
        <dbReference type="ARBA" id="ARBA00022679"/>
    </source>
</evidence>
<dbReference type="Gene3D" id="1.10.287.130">
    <property type="match status" value="1"/>
</dbReference>
<keyword evidence="10" id="KW-0175">Coiled coil</keyword>
<dbReference type="InterPro" id="IPR004358">
    <property type="entry name" value="Sig_transdc_His_kin-like_C"/>
</dbReference>
<dbReference type="PANTHER" id="PTHR42878:SF7">
    <property type="entry name" value="SENSOR HISTIDINE KINASE GLRK"/>
    <property type="match status" value="1"/>
</dbReference>
<comment type="catalytic activity">
    <reaction evidence="1">
        <text>ATP + protein L-histidine = ADP + protein N-phospho-L-histidine.</text>
        <dbReference type="EC" id="2.7.13.3"/>
    </reaction>
</comment>
<feature type="repeat" description="TPR" evidence="9">
    <location>
        <begin position="128"/>
        <end position="161"/>
    </location>
</feature>
<proteinExistence type="predicted"/>
<feature type="region of interest" description="Disordered" evidence="11">
    <location>
        <begin position="651"/>
        <end position="678"/>
    </location>
</feature>
<dbReference type="InterPro" id="IPR003661">
    <property type="entry name" value="HisK_dim/P_dom"/>
</dbReference>
<evidence type="ECO:0000259" key="12">
    <source>
        <dbReference type="PROSITE" id="PS50109"/>
    </source>
</evidence>
<evidence type="ECO:0000256" key="3">
    <source>
        <dbReference type="ARBA" id="ARBA00022553"/>
    </source>
</evidence>
<evidence type="ECO:0000313" key="14">
    <source>
        <dbReference type="Proteomes" id="UP000618931"/>
    </source>
</evidence>
<dbReference type="SUPFAM" id="SSF55874">
    <property type="entry name" value="ATPase domain of HSP90 chaperone/DNA topoisomerase II/histidine kinase"/>
    <property type="match status" value="1"/>
</dbReference>
<dbReference type="InterPro" id="IPR050351">
    <property type="entry name" value="BphY/WalK/GraS-like"/>
</dbReference>
<feature type="repeat" description="TPR" evidence="9">
    <location>
        <begin position="248"/>
        <end position="281"/>
    </location>
</feature>
<sequence>MEISFTPEIRRAGLAGAGARLLGVAAVLVSLLLLLAAGPPAAADTTQVRALLHQGQDLLRAGQNDAARPLLLQARTLAQKVHFEAGEIEALRVLGKAELVHGSFAEARAFLTQGVALARRTPGQPGLADVLLALGQVANEQDDYPGALRACEEALRLYHDQGKLRDEARTRNGLGIIYSSRGDFPRALAMLLPALHQTQQLRDSALQANCLTNLGGVYFRNNDARKALYYFGQALPLVRRQPDQGALADCLTNLAVAHQQLGEFRQAEPFYQQAIAVSERAGEQAQLGVVLSDYAQLLTDLKRLPAAQTTLERARALLEKSGDVGTLAATLVALGHLHQQLGHGAEAETQAHRALALATPIKDWSVQESAGGLLASLRKRRGDYKEALRYTELAQAAHDTLFTQSKAEEMGRLQGDYQLSQERERAQALARTGERQQQRLQAQQRQLWGLGLGLAAAALAGLALWRLNRLLGRKNQQIERQRAELTELNATKDRLFSIIGHDLRGPLHSLHAFVELLAGPPLPPDKLAHYTQRLTHTLDHTLALLENLLHWAALQMGAAGPPRPENLDLAALANENIGLLTAAAEAAQVSLAHSLTGEEQAWADPAAVRLVLRNLLANAIKFTPAGGTVQVSARRTGAVWQLAVADTGRGLPAPTPLQELRPETLPRRAGEGGQARSTGLGLQLSRDAAARNGGQLLVASAGPGQGTTFTLKVPVAETVEVPV</sequence>